<proteinExistence type="predicted"/>
<evidence type="ECO:0000313" key="2">
    <source>
        <dbReference type="EMBL" id="GAH47324.1"/>
    </source>
</evidence>
<sequence length="94" mass="9977">MSLESIPTYFSDFLDITLEAGQALLSIVVILAVLLPTMYLSKGNKSVTIEIVMLVLTESFLVGIGWLSFWLLIATVAAMALAIATLGTKVVTGG</sequence>
<protein>
    <submittedName>
        <fullName evidence="2">Uncharacterized protein</fullName>
    </submittedName>
</protein>
<feature type="transmembrane region" description="Helical" evidence="1">
    <location>
        <begin position="20"/>
        <end position="40"/>
    </location>
</feature>
<evidence type="ECO:0000256" key="1">
    <source>
        <dbReference type="SAM" id="Phobius"/>
    </source>
</evidence>
<keyword evidence="1" id="KW-1133">Transmembrane helix</keyword>
<organism evidence="2">
    <name type="scientific">marine sediment metagenome</name>
    <dbReference type="NCBI Taxonomy" id="412755"/>
    <lineage>
        <taxon>unclassified sequences</taxon>
        <taxon>metagenomes</taxon>
        <taxon>ecological metagenomes</taxon>
    </lineage>
</organism>
<dbReference type="EMBL" id="BARU01006469">
    <property type="protein sequence ID" value="GAH47324.1"/>
    <property type="molecule type" value="Genomic_DNA"/>
</dbReference>
<feature type="transmembrane region" description="Helical" evidence="1">
    <location>
        <begin position="60"/>
        <end position="84"/>
    </location>
</feature>
<gene>
    <name evidence="2" type="ORF">S03H2_12730</name>
</gene>
<comment type="caution">
    <text evidence="2">The sequence shown here is derived from an EMBL/GenBank/DDBJ whole genome shotgun (WGS) entry which is preliminary data.</text>
</comment>
<dbReference type="AlphaFoldDB" id="X1H0D6"/>
<keyword evidence="1" id="KW-0472">Membrane</keyword>
<reference evidence="2" key="1">
    <citation type="journal article" date="2014" name="Front. Microbiol.">
        <title>High frequency of phylogenetically diverse reductive dehalogenase-homologous genes in deep subseafloor sedimentary metagenomes.</title>
        <authorList>
            <person name="Kawai M."/>
            <person name="Futagami T."/>
            <person name="Toyoda A."/>
            <person name="Takaki Y."/>
            <person name="Nishi S."/>
            <person name="Hori S."/>
            <person name="Arai W."/>
            <person name="Tsubouchi T."/>
            <person name="Morono Y."/>
            <person name="Uchiyama I."/>
            <person name="Ito T."/>
            <person name="Fujiyama A."/>
            <person name="Inagaki F."/>
            <person name="Takami H."/>
        </authorList>
    </citation>
    <scope>NUCLEOTIDE SEQUENCE</scope>
    <source>
        <strain evidence="2">Expedition CK06-06</strain>
    </source>
</reference>
<keyword evidence="1" id="KW-0812">Transmembrane</keyword>
<accession>X1H0D6</accession>
<name>X1H0D6_9ZZZZ</name>